<dbReference type="AlphaFoldDB" id="A0A8K9X9W6"/>
<dbReference type="GO" id="GO:0031012">
    <property type="term" value="C:extracellular matrix"/>
    <property type="evidence" value="ECO:0007669"/>
    <property type="project" value="TreeGrafter"/>
</dbReference>
<dbReference type="PANTHER" id="PTHR13723">
    <property type="entry name" value="ADAMTS A DISINTEGRIN AND METALLOPROTEASE WITH THROMBOSPONDIN MOTIFS PROTEASE"/>
    <property type="match status" value="1"/>
</dbReference>
<evidence type="ECO:0000313" key="9">
    <source>
        <dbReference type="Proteomes" id="UP000694395"/>
    </source>
</evidence>
<dbReference type="PANTHER" id="PTHR13723:SF281">
    <property type="entry name" value="PAPILIN"/>
    <property type="match status" value="1"/>
</dbReference>
<dbReference type="Ensembl" id="ENSOMYT00000133512.1">
    <property type="protein sequence ID" value="ENSOMYP00000129668.1"/>
    <property type="gene ID" value="ENSOMYG00000066044.1"/>
</dbReference>
<evidence type="ECO:0000259" key="7">
    <source>
        <dbReference type="Pfam" id="PF19236"/>
    </source>
</evidence>
<protein>
    <recommendedName>
        <fullName evidence="10">Papilin a, proteoglycan-like sulfated glycoprotein</fullName>
    </recommendedName>
</protein>
<keyword evidence="3" id="KW-0732">Signal</keyword>
<dbReference type="GO" id="GO:0030198">
    <property type="term" value="P:extracellular matrix organization"/>
    <property type="evidence" value="ECO:0007669"/>
    <property type="project" value="InterPro"/>
</dbReference>
<dbReference type="Gene3D" id="2.20.100.10">
    <property type="entry name" value="Thrombospondin type-1 (TSP1) repeat"/>
    <property type="match status" value="4"/>
</dbReference>
<feature type="domain" description="ADAMTS/ADAMTS-like cysteine-rich" evidence="7">
    <location>
        <begin position="57"/>
        <end position="149"/>
    </location>
</feature>
<evidence type="ECO:0000259" key="6">
    <source>
        <dbReference type="Pfam" id="PF05986"/>
    </source>
</evidence>
<evidence type="ECO:0000256" key="1">
    <source>
        <dbReference type="ARBA" id="ARBA00004613"/>
    </source>
</evidence>
<dbReference type="Pfam" id="PF19236">
    <property type="entry name" value="ADAMTS_CR_3"/>
    <property type="match status" value="1"/>
</dbReference>
<dbReference type="InterPro" id="IPR000884">
    <property type="entry name" value="TSP1_rpt"/>
</dbReference>
<accession>A0A8K9X9W6</accession>
<name>A0A8K9X9W6_ONCMY</name>
<evidence type="ECO:0000256" key="4">
    <source>
        <dbReference type="ARBA" id="ARBA00022737"/>
    </source>
</evidence>
<keyword evidence="5" id="KW-1015">Disulfide bond</keyword>
<dbReference type="SUPFAM" id="SSF82895">
    <property type="entry name" value="TSP-1 type 1 repeat"/>
    <property type="match status" value="4"/>
</dbReference>
<dbReference type="Pfam" id="PF05986">
    <property type="entry name" value="ADAMTS_spacer1"/>
    <property type="match status" value="1"/>
</dbReference>
<keyword evidence="9" id="KW-1185">Reference proteome</keyword>
<organism evidence="8 9">
    <name type="scientific">Oncorhynchus mykiss</name>
    <name type="common">Rainbow trout</name>
    <name type="synonym">Salmo gairdneri</name>
    <dbReference type="NCBI Taxonomy" id="8022"/>
    <lineage>
        <taxon>Eukaryota</taxon>
        <taxon>Metazoa</taxon>
        <taxon>Chordata</taxon>
        <taxon>Craniata</taxon>
        <taxon>Vertebrata</taxon>
        <taxon>Euteleostomi</taxon>
        <taxon>Actinopterygii</taxon>
        <taxon>Neopterygii</taxon>
        <taxon>Teleostei</taxon>
        <taxon>Protacanthopterygii</taxon>
        <taxon>Salmoniformes</taxon>
        <taxon>Salmonidae</taxon>
        <taxon>Salmoninae</taxon>
        <taxon>Oncorhynchus</taxon>
    </lineage>
</organism>
<feature type="domain" description="ADAMTS/ADAMTS-like Spacer 1" evidence="6">
    <location>
        <begin position="152"/>
        <end position="265"/>
    </location>
</feature>
<dbReference type="InterPro" id="IPR010294">
    <property type="entry name" value="ADAMTS_spacer1"/>
</dbReference>
<dbReference type="FunFam" id="2.20.100.10:FF:000005">
    <property type="entry name" value="ADAM metallopeptidase with thrombospondin type 1 motif 9"/>
    <property type="match status" value="2"/>
</dbReference>
<reference evidence="8" key="3">
    <citation type="submission" date="2025-09" db="UniProtKB">
        <authorList>
            <consortium name="Ensembl"/>
        </authorList>
    </citation>
    <scope>IDENTIFICATION</scope>
</reference>
<dbReference type="SMART" id="SM00209">
    <property type="entry name" value="TSP1"/>
    <property type="match status" value="4"/>
</dbReference>
<dbReference type="InterPro" id="IPR036383">
    <property type="entry name" value="TSP1_rpt_sf"/>
</dbReference>
<evidence type="ECO:0000256" key="2">
    <source>
        <dbReference type="ARBA" id="ARBA00022525"/>
    </source>
</evidence>
<dbReference type="PRINTS" id="PR01857">
    <property type="entry name" value="ADAMTSFAMILY"/>
</dbReference>
<dbReference type="GeneTree" id="ENSGT00940000156891"/>
<evidence type="ECO:0000313" key="8">
    <source>
        <dbReference type="Ensembl" id="ENSOMYP00000129668.1"/>
    </source>
</evidence>
<sequence>YRQCCHGQPCYCQHLIYSLSAYALTSNYPSNYPLPHYLSLCITQDCPEGSRDFREEQCSQFDGSDFQGKRYKWLPYYGADNLCELNCMPRGENFFYRHRTAVADGTPCHPGRKDVCVDGVCKRLGCDNMLESPQQEDPCLQCGGNGQSCYPVRSTFSMTNLPKGYNQVFIIPVGATSIQIRETVATRNYLAVKNLRGEYYLNGHWVIEFSRTTPVAGTMLYYQRGAEGEMTPETIIGRGPTTEPLVIELIIQEHNQGVEYEYYLPNGRSREGYYWSFGSWSTCSRECGSGYQSRLVFCAIDNEAYPDYLCTALPRPLTNRTCNPQTCPQTRRWTTGEWNACSVSCGGGSQVRSVQCVSHDASGPRVVEDGVCAAYTPAPPTLQTCSMQLCASWRASAWSLVGTECSVTCGTGDQSREVMCVGEASVQLADTSCSASLRPVAAQPCSMPACLLAVSWHVGDWGLCSKSCESGLRERQVMCSDRERNLYPVERCNYVPKPLTLETCNTQPCYHPQGENMLSLCVCVSISLSSDPLSTIAGYIFMPVSISLQLVLSFICLSVQVNLSFHPSVYLSKSTCPFIHLSICPSQLVLVLSSICLSVQVNLSFHSSVYLSKSTCPFIHLSICPSPLDLVFSSICLSVQVNLSFHPSVYLSKSTCPFIHLSICPSPLDLVLSSICLSVQVNLSLSFHPSVYLSKSTCPFIHLSICPSQLVLSSICLSVQVNLSLSFHPSVYLSKSTCPFIHLSICPSQLVLSSICLSVPVNLSLSFHPSVYLSKSTCPCPFIHLSICPSQLVLSSICLSVQVNLSLSFHPSVYLSKSRGSVGFVGLIQICVSERRSGLCDISLLCVLYVTSSLCDLSSCCCVVDSLSMLCVLSLGFY</sequence>
<keyword evidence="2" id="KW-0964">Secreted</keyword>
<keyword evidence="4" id="KW-0677">Repeat</keyword>
<evidence type="ECO:0000256" key="3">
    <source>
        <dbReference type="ARBA" id="ARBA00022729"/>
    </source>
</evidence>
<dbReference type="InterPro" id="IPR045371">
    <property type="entry name" value="ADAMTS_CR_3"/>
</dbReference>
<comment type="subcellular location">
    <subcellularLocation>
        <location evidence="1">Secreted</location>
    </subcellularLocation>
</comment>
<evidence type="ECO:0000256" key="5">
    <source>
        <dbReference type="ARBA" id="ARBA00023157"/>
    </source>
</evidence>
<dbReference type="GO" id="GO:0006508">
    <property type="term" value="P:proteolysis"/>
    <property type="evidence" value="ECO:0007669"/>
    <property type="project" value="TreeGrafter"/>
</dbReference>
<dbReference type="GO" id="GO:0004222">
    <property type="term" value="F:metalloendopeptidase activity"/>
    <property type="evidence" value="ECO:0007669"/>
    <property type="project" value="TreeGrafter"/>
</dbReference>
<dbReference type="PROSITE" id="PS50092">
    <property type="entry name" value="TSP1"/>
    <property type="match status" value="4"/>
</dbReference>
<dbReference type="Gene3D" id="2.60.120.830">
    <property type="match status" value="1"/>
</dbReference>
<dbReference type="FunFam" id="2.60.120.830:FF:000001">
    <property type="entry name" value="A disintegrin and metalloproteinase with thrombospondin motifs 1"/>
    <property type="match status" value="1"/>
</dbReference>
<dbReference type="Pfam" id="PF19030">
    <property type="entry name" value="TSP1_ADAMTS"/>
    <property type="match status" value="4"/>
</dbReference>
<proteinExistence type="predicted"/>
<dbReference type="Proteomes" id="UP000694395">
    <property type="component" value="Chromosome 25"/>
</dbReference>
<evidence type="ECO:0008006" key="10">
    <source>
        <dbReference type="Google" id="ProtNLM"/>
    </source>
</evidence>
<dbReference type="InterPro" id="IPR013273">
    <property type="entry name" value="ADAMTS/ADAMTS-like"/>
</dbReference>
<dbReference type="GO" id="GO:0005576">
    <property type="term" value="C:extracellular region"/>
    <property type="evidence" value="ECO:0007669"/>
    <property type="project" value="UniProtKB-SubCell"/>
</dbReference>
<reference evidence="8" key="1">
    <citation type="submission" date="2020-07" db="EMBL/GenBank/DDBJ databases">
        <title>A long reads based de novo assembly of the rainbow trout Arlee double haploid line genome.</title>
        <authorList>
            <person name="Gao G."/>
            <person name="Palti Y."/>
        </authorList>
    </citation>
    <scope>NUCLEOTIDE SEQUENCE [LARGE SCALE GENOMIC DNA]</scope>
</reference>
<reference evidence="8" key="2">
    <citation type="submission" date="2025-08" db="UniProtKB">
        <authorList>
            <consortium name="Ensembl"/>
        </authorList>
    </citation>
    <scope>IDENTIFICATION</scope>
</reference>
<dbReference type="InterPro" id="IPR050439">
    <property type="entry name" value="ADAMTS_ADAMTS-like"/>
</dbReference>